<dbReference type="Gene3D" id="3.60.15.10">
    <property type="entry name" value="Ribonuclease Z/Hydroxyacylglutathione hydrolase-like"/>
    <property type="match status" value="1"/>
</dbReference>
<dbReference type="PANTHER" id="PTHR42951:SF4">
    <property type="entry name" value="ACYL-COENZYME A THIOESTERASE MBLAC2"/>
    <property type="match status" value="1"/>
</dbReference>
<feature type="domain" description="Metallo-beta-lactamase" evidence="3">
    <location>
        <begin position="61"/>
        <end position="251"/>
    </location>
</feature>
<dbReference type="Pfam" id="PF00753">
    <property type="entry name" value="Lactamase_B"/>
    <property type="match status" value="1"/>
</dbReference>
<evidence type="ECO:0000256" key="1">
    <source>
        <dbReference type="ARBA" id="ARBA00005250"/>
    </source>
</evidence>
<dbReference type="SMART" id="SM00849">
    <property type="entry name" value="Lactamase_B"/>
    <property type="match status" value="1"/>
</dbReference>
<dbReference type="InterPro" id="IPR050855">
    <property type="entry name" value="NDM-1-like"/>
</dbReference>
<dbReference type="RefSeq" id="WP_189436829.1">
    <property type="nucleotide sequence ID" value="NZ_BMXE01000003.1"/>
</dbReference>
<dbReference type="Proteomes" id="UP000637980">
    <property type="component" value="Unassembled WGS sequence"/>
</dbReference>
<evidence type="ECO:0000259" key="3">
    <source>
        <dbReference type="SMART" id="SM00849"/>
    </source>
</evidence>
<dbReference type="PANTHER" id="PTHR42951">
    <property type="entry name" value="METALLO-BETA-LACTAMASE DOMAIN-CONTAINING"/>
    <property type="match status" value="1"/>
</dbReference>
<reference evidence="5" key="1">
    <citation type="journal article" date="2019" name="Int. J. Syst. Evol. Microbiol.">
        <title>The Global Catalogue of Microorganisms (GCM) 10K type strain sequencing project: providing services to taxonomists for standard genome sequencing and annotation.</title>
        <authorList>
            <consortium name="The Broad Institute Genomics Platform"/>
            <consortium name="The Broad Institute Genome Sequencing Center for Infectious Disease"/>
            <person name="Wu L."/>
            <person name="Ma J."/>
        </authorList>
    </citation>
    <scope>NUCLEOTIDE SEQUENCE [LARGE SCALE GENOMIC DNA]</scope>
    <source>
        <strain evidence="5">KCTC 12861</strain>
    </source>
</reference>
<evidence type="ECO:0000313" key="4">
    <source>
        <dbReference type="EMBL" id="GHB32898.1"/>
    </source>
</evidence>
<dbReference type="SUPFAM" id="SSF56281">
    <property type="entry name" value="Metallo-hydrolase/oxidoreductase"/>
    <property type="match status" value="1"/>
</dbReference>
<keyword evidence="2" id="KW-0732">Signal</keyword>
<comment type="caution">
    <text evidence="4">The sequence shown here is derived from an EMBL/GenBank/DDBJ whole genome shotgun (WGS) entry which is preliminary data.</text>
</comment>
<comment type="similarity">
    <text evidence="1">Belongs to the metallo-beta-lactamase superfamily. Class-B beta-lactamase family.</text>
</comment>
<feature type="chain" id="PRO_5045747654" evidence="2">
    <location>
        <begin position="21"/>
        <end position="319"/>
    </location>
</feature>
<evidence type="ECO:0000313" key="5">
    <source>
        <dbReference type="Proteomes" id="UP000637980"/>
    </source>
</evidence>
<keyword evidence="5" id="KW-1185">Reference proteome</keyword>
<name>A0ABQ3EJP9_9HYPH</name>
<dbReference type="InterPro" id="IPR036866">
    <property type="entry name" value="RibonucZ/Hydroxyglut_hydro"/>
</dbReference>
<accession>A0ABQ3EJP9</accession>
<gene>
    <name evidence="4" type="ORF">GCM10007094_22320</name>
</gene>
<proteinExistence type="inferred from homology"/>
<feature type="signal peptide" evidence="2">
    <location>
        <begin position="1"/>
        <end position="20"/>
    </location>
</feature>
<dbReference type="InterPro" id="IPR001279">
    <property type="entry name" value="Metallo-B-lactamas"/>
</dbReference>
<dbReference type="CDD" id="cd16282">
    <property type="entry name" value="metallo-hydrolase-like_MBL-fold"/>
    <property type="match status" value="1"/>
</dbReference>
<protein>
    <submittedName>
        <fullName evidence="4">Cyclase</fullName>
    </submittedName>
</protein>
<organism evidence="4 5">
    <name type="scientific">Pseudovibrio japonicus</name>
    <dbReference type="NCBI Taxonomy" id="366534"/>
    <lineage>
        <taxon>Bacteria</taxon>
        <taxon>Pseudomonadati</taxon>
        <taxon>Pseudomonadota</taxon>
        <taxon>Alphaproteobacteria</taxon>
        <taxon>Hyphomicrobiales</taxon>
        <taxon>Stappiaceae</taxon>
        <taxon>Pseudovibrio</taxon>
    </lineage>
</organism>
<dbReference type="EMBL" id="BMXE01000003">
    <property type="protein sequence ID" value="GHB32898.1"/>
    <property type="molecule type" value="Genomic_DNA"/>
</dbReference>
<sequence length="319" mass="34550">MKNLIMAAVLGLSAAGVAQAQEPIWDGNKVVLESQKLADGVYAVIPTGADEMSVEGLPIATTSGFVIGDNGVLVIDSMLNERLNTQLFDLIAAETDKPVKYLVNTSFHGDHSYGNYYVPDEIDIIQHETTADYIDNHFVADTEFMIQNFGEGRGIEEIKPVSAEILVGKGGSISIDLGDKVVKVEDFGFAQTGGDLFVSVPDDKVLWTGNPIIARAPAVPWLLDGHLLETLATLEAVYEEFDADTTVVPGHGPTTDMAAVKWNIDYLTAVRNGVRDALAEGLTLEETVEKVSLPEFKGYAIWDWVHPSLNVPAAYNDLK</sequence>
<evidence type="ECO:0000256" key="2">
    <source>
        <dbReference type="SAM" id="SignalP"/>
    </source>
</evidence>